<proteinExistence type="predicted"/>
<dbReference type="PATRIC" id="fig|68170.10.peg.5353"/>
<dbReference type="AlphaFoldDB" id="A0A0F0GWX5"/>
<name>A0A0F0GWX5_LENAE</name>
<sequence>MSIVQVWDSIEEFGGAVDDLQSAVAAGWAVDEDRGQTLLKAANDLYDRLDGHLQRADFLTQELPLGTTPAAQVYKPYLATIATDPHQGLIVALKELQRKTADIRTSIEKSMAAYDAAEQNSRQGINKANRA</sequence>
<organism evidence="1 2">
    <name type="scientific">Lentzea aerocolonigenes</name>
    <name type="common">Lechevalieria aerocolonigenes</name>
    <name type="synonym">Saccharothrix aerocolonigenes</name>
    <dbReference type="NCBI Taxonomy" id="68170"/>
    <lineage>
        <taxon>Bacteria</taxon>
        <taxon>Bacillati</taxon>
        <taxon>Actinomycetota</taxon>
        <taxon>Actinomycetes</taxon>
        <taxon>Pseudonocardiales</taxon>
        <taxon>Pseudonocardiaceae</taxon>
        <taxon>Lentzea</taxon>
    </lineage>
</organism>
<dbReference type="Proteomes" id="UP000033393">
    <property type="component" value="Unassembled WGS sequence"/>
</dbReference>
<evidence type="ECO:0000313" key="1">
    <source>
        <dbReference type="EMBL" id="KJK47081.1"/>
    </source>
</evidence>
<evidence type="ECO:0008006" key="3">
    <source>
        <dbReference type="Google" id="ProtNLM"/>
    </source>
</evidence>
<comment type="caution">
    <text evidence="1">The sequence shown here is derived from an EMBL/GenBank/DDBJ whole genome shotgun (WGS) entry which is preliminary data.</text>
</comment>
<dbReference type="EMBL" id="JYJG01000145">
    <property type="protein sequence ID" value="KJK47081.1"/>
    <property type="molecule type" value="Genomic_DNA"/>
</dbReference>
<keyword evidence="2" id="KW-1185">Reference proteome</keyword>
<gene>
    <name evidence="1" type="ORF">UK23_21480</name>
</gene>
<dbReference type="OrthoDB" id="3699236at2"/>
<evidence type="ECO:0000313" key="2">
    <source>
        <dbReference type="Proteomes" id="UP000033393"/>
    </source>
</evidence>
<reference evidence="1 2" key="1">
    <citation type="submission" date="2015-02" db="EMBL/GenBank/DDBJ databases">
        <authorList>
            <person name="Ju K.-S."/>
            <person name="Doroghazi J.R."/>
            <person name="Metcalf W."/>
        </authorList>
    </citation>
    <scope>NUCLEOTIDE SEQUENCE [LARGE SCALE GENOMIC DNA]</scope>
    <source>
        <strain evidence="1 2">NRRL B-16140</strain>
    </source>
</reference>
<protein>
    <recommendedName>
        <fullName evidence="3">PE domain-containing protein</fullName>
    </recommendedName>
</protein>
<accession>A0A0F0GWX5</accession>